<evidence type="ECO:0000313" key="2">
    <source>
        <dbReference type="Proteomes" id="UP000307140"/>
    </source>
</evidence>
<reference evidence="1 2" key="1">
    <citation type="submission" date="2019-05" db="EMBL/GenBank/DDBJ databases">
        <title>Polaribacter aestuariivivens sp. nov., isolated from a tidal flat.</title>
        <authorList>
            <person name="Yoon J.-H."/>
        </authorList>
    </citation>
    <scope>NUCLEOTIDE SEQUENCE [LARGE SCALE GENOMIC DNA]</scope>
    <source>
        <strain evidence="1 2">DBTF-3</strain>
    </source>
</reference>
<organism evidence="1 2">
    <name type="scientific">Polaribacter aestuariivivens</name>
    <dbReference type="NCBI Taxonomy" id="2304626"/>
    <lineage>
        <taxon>Bacteria</taxon>
        <taxon>Pseudomonadati</taxon>
        <taxon>Bacteroidota</taxon>
        <taxon>Flavobacteriia</taxon>
        <taxon>Flavobacteriales</taxon>
        <taxon>Flavobacteriaceae</taxon>
    </lineage>
</organism>
<comment type="caution">
    <text evidence="1">The sequence shown here is derived from an EMBL/GenBank/DDBJ whole genome shotgun (WGS) entry which is preliminary data.</text>
</comment>
<proteinExistence type="predicted"/>
<evidence type="ECO:0000313" key="1">
    <source>
        <dbReference type="EMBL" id="TMM30105.1"/>
    </source>
</evidence>
<gene>
    <name evidence="1" type="ORF">FDT66_08380</name>
</gene>
<dbReference type="Proteomes" id="UP000307140">
    <property type="component" value="Unassembled WGS sequence"/>
</dbReference>
<accession>A0A5S3N467</accession>
<keyword evidence="2" id="KW-1185">Reference proteome</keyword>
<protein>
    <submittedName>
        <fullName evidence="1">Uncharacterized protein</fullName>
    </submittedName>
</protein>
<sequence>MVTPTVISLTDATQDISYFLNFNEEEEEQKGNEESKVDLEVKIHHSFYLSGILSNVSSVIKDIRFHSKNYISEYSKITTPPPKFIL</sequence>
<dbReference type="OrthoDB" id="1203274at2"/>
<dbReference type="AlphaFoldDB" id="A0A5S3N467"/>
<name>A0A5S3N467_9FLAO</name>
<dbReference type="EMBL" id="VANR01000004">
    <property type="protein sequence ID" value="TMM30105.1"/>
    <property type="molecule type" value="Genomic_DNA"/>
</dbReference>